<protein>
    <submittedName>
        <fullName evidence="2">DUF58 domain-containing protein</fullName>
    </submittedName>
</protein>
<sequence>MSEALPLRSRAEAATAQLGPLLARAEQLAMAVMPGGHGRRRSGAGDDFWQYRSVQAGDTMRMIDWRRSARSDAQFVRQKEWQISQTVHFWVDRAQSMQFASAKGLPQKMDRAQLVALAMAILLSRGGERIGLAGEDLPARAGNTQLRRFGEMLVTPKPDDFGAPDMRGVGKNGFAIFVSDFLGDIEPVERAIQEAASSGIRGVCLQVLDPVEESFPFRGRAIFESVGGTLAHETLQAADLAERYKAKLETRKRRLSLVSRRCGWFFQTHHTTESAQVAVMWLYNMIEGPR</sequence>
<dbReference type="Proteomes" id="UP000315400">
    <property type="component" value="Unassembled WGS sequence"/>
</dbReference>
<dbReference type="PANTHER" id="PTHR33608:SF6">
    <property type="entry name" value="BLL2464 PROTEIN"/>
    <property type="match status" value="1"/>
</dbReference>
<proteinExistence type="predicted"/>
<accession>A0A540VVL7</accession>
<evidence type="ECO:0000313" key="2">
    <source>
        <dbReference type="EMBL" id="TQF00812.1"/>
    </source>
</evidence>
<dbReference type="AlphaFoldDB" id="A0A540VVL7"/>
<gene>
    <name evidence="2" type="ORF">FKY71_01300</name>
</gene>
<evidence type="ECO:0000259" key="1">
    <source>
        <dbReference type="Pfam" id="PF01882"/>
    </source>
</evidence>
<dbReference type="EMBL" id="VIFK01000004">
    <property type="protein sequence ID" value="TQF00812.1"/>
    <property type="molecule type" value="Genomic_DNA"/>
</dbReference>
<feature type="domain" description="DUF58" evidence="1">
    <location>
        <begin position="50"/>
        <end position="225"/>
    </location>
</feature>
<dbReference type="PANTHER" id="PTHR33608">
    <property type="entry name" value="BLL2464 PROTEIN"/>
    <property type="match status" value="1"/>
</dbReference>
<dbReference type="Pfam" id="PF01882">
    <property type="entry name" value="DUF58"/>
    <property type="match status" value="1"/>
</dbReference>
<evidence type="ECO:0000313" key="3">
    <source>
        <dbReference type="Proteomes" id="UP000315400"/>
    </source>
</evidence>
<reference evidence="2 3" key="1">
    <citation type="submission" date="2019-06" db="EMBL/GenBank/DDBJ databases">
        <title>Metagenome assembled Genome of Spiribacter salinus SL48-SHIP from the microbial mat of Salt Lake 48 (Novosibirsk region, Russia).</title>
        <authorList>
            <person name="Shipova A."/>
            <person name="Rozanov A.S."/>
            <person name="Bryanskaya A.V."/>
            <person name="Peltek S.E."/>
        </authorList>
    </citation>
    <scope>NUCLEOTIDE SEQUENCE [LARGE SCALE GENOMIC DNA]</scope>
    <source>
        <strain evidence="2">SL48-SHIP-2</strain>
    </source>
</reference>
<name>A0A540VVL7_9GAMM</name>
<organism evidence="2 3">
    <name type="scientific">Spiribacter salinus</name>
    <dbReference type="NCBI Taxonomy" id="1335746"/>
    <lineage>
        <taxon>Bacteria</taxon>
        <taxon>Pseudomonadati</taxon>
        <taxon>Pseudomonadota</taxon>
        <taxon>Gammaproteobacteria</taxon>
        <taxon>Chromatiales</taxon>
        <taxon>Ectothiorhodospiraceae</taxon>
        <taxon>Spiribacter</taxon>
    </lineage>
</organism>
<comment type="caution">
    <text evidence="2">The sequence shown here is derived from an EMBL/GenBank/DDBJ whole genome shotgun (WGS) entry which is preliminary data.</text>
</comment>
<dbReference type="InterPro" id="IPR002881">
    <property type="entry name" value="DUF58"/>
</dbReference>